<proteinExistence type="predicted"/>
<keyword evidence="3" id="KW-1185">Reference proteome</keyword>
<name>A0A642UMJ1_DIURU</name>
<evidence type="ECO:0000313" key="2">
    <source>
        <dbReference type="EMBL" id="KAA8901840.1"/>
    </source>
</evidence>
<feature type="region of interest" description="Disordered" evidence="1">
    <location>
        <begin position="321"/>
        <end position="347"/>
    </location>
</feature>
<dbReference type="GeneID" id="54781740"/>
<feature type="compositionally biased region" description="Polar residues" evidence="1">
    <location>
        <begin position="239"/>
        <end position="248"/>
    </location>
</feature>
<dbReference type="VEuPathDB" id="FungiDB:DIURU_003089"/>
<evidence type="ECO:0000256" key="1">
    <source>
        <dbReference type="SAM" id="MobiDB-lite"/>
    </source>
</evidence>
<dbReference type="RefSeq" id="XP_034012138.1">
    <property type="nucleotide sequence ID" value="XM_034155812.1"/>
</dbReference>
<dbReference type="EMBL" id="SWFT01000098">
    <property type="protein sequence ID" value="KAA8901840.1"/>
    <property type="molecule type" value="Genomic_DNA"/>
</dbReference>
<feature type="compositionally biased region" description="Acidic residues" evidence="1">
    <location>
        <begin position="335"/>
        <end position="347"/>
    </location>
</feature>
<comment type="caution">
    <text evidence="2">The sequence shown here is derived from an EMBL/GenBank/DDBJ whole genome shotgun (WGS) entry which is preliminary data.</text>
</comment>
<feature type="compositionally biased region" description="Basic residues" evidence="1">
    <location>
        <begin position="296"/>
        <end position="309"/>
    </location>
</feature>
<gene>
    <name evidence="2" type="ORF">DIURU_003089</name>
</gene>
<sequence length="347" mass="38353">MAKRAKSVSFESDSDYSADDSRPALTGLQLLQLAQSADTPDVQLQVEVETLVDNHLFIAPHRHSIKYFVKALIELFKRHPSEELSVQLLNLVNLFSQRKVLTAVPEDDFQELVRSIVPLTGFLSSRLAATAILNLWLGFPEEVAEALLSRDSKVSPYVANAVLPRLLSGEVDISSKSAIGKVAELMTIASTDVPAEPLTLVEEHRRKLPRKVRKALHAKLFNPSETPEKTPTPPHATTSGETISNVLSSPLPRPLLTTTIEEVAYKQSPRRTPTIKSDLTPAKRSGLMSRSGVLPAKRHKPSASQKRPKMTFAELMERAKLVPPTLDNSPFSEITYDEDSDDDALNR</sequence>
<reference evidence="2 3" key="1">
    <citation type="submission" date="2019-07" db="EMBL/GenBank/DDBJ databases">
        <title>Genome assembly of two rare yeast pathogens: Diutina rugosa and Trichomonascus ciferrii.</title>
        <authorList>
            <person name="Mixao V."/>
            <person name="Saus E."/>
            <person name="Hansen A."/>
            <person name="Lass-Flor C."/>
            <person name="Gabaldon T."/>
        </authorList>
    </citation>
    <scope>NUCLEOTIDE SEQUENCE [LARGE SCALE GENOMIC DNA]</scope>
    <source>
        <strain evidence="2 3">CBS 613</strain>
    </source>
</reference>
<evidence type="ECO:0000313" key="3">
    <source>
        <dbReference type="Proteomes" id="UP000449547"/>
    </source>
</evidence>
<dbReference type="AlphaFoldDB" id="A0A642UMJ1"/>
<protein>
    <submittedName>
        <fullName evidence="2">Uncharacterized protein</fullName>
    </submittedName>
</protein>
<accession>A0A642UMJ1</accession>
<organism evidence="2 3">
    <name type="scientific">Diutina rugosa</name>
    <name type="common">Yeast</name>
    <name type="synonym">Candida rugosa</name>
    <dbReference type="NCBI Taxonomy" id="5481"/>
    <lineage>
        <taxon>Eukaryota</taxon>
        <taxon>Fungi</taxon>
        <taxon>Dikarya</taxon>
        <taxon>Ascomycota</taxon>
        <taxon>Saccharomycotina</taxon>
        <taxon>Pichiomycetes</taxon>
        <taxon>Debaryomycetaceae</taxon>
        <taxon>Diutina</taxon>
    </lineage>
</organism>
<dbReference type="Proteomes" id="UP000449547">
    <property type="component" value="Unassembled WGS sequence"/>
</dbReference>
<feature type="region of interest" description="Disordered" evidence="1">
    <location>
        <begin position="268"/>
        <end position="309"/>
    </location>
</feature>
<feature type="region of interest" description="Disordered" evidence="1">
    <location>
        <begin position="221"/>
        <end position="251"/>
    </location>
</feature>